<evidence type="ECO:0000256" key="2">
    <source>
        <dbReference type="SAM" id="MobiDB-lite"/>
    </source>
</evidence>
<dbReference type="PANTHER" id="PTHR48112:SF32">
    <property type="entry name" value="HIGH MOBILITY GROUP PROTEIN B3"/>
    <property type="match status" value="1"/>
</dbReference>
<dbReference type="Pfam" id="PF00505">
    <property type="entry name" value="HMG_box"/>
    <property type="match status" value="2"/>
</dbReference>
<feature type="compositionally biased region" description="Basic and acidic residues" evidence="2">
    <location>
        <begin position="222"/>
        <end position="234"/>
    </location>
</feature>
<protein>
    <recommendedName>
        <fullName evidence="3">HMG box domain-containing protein</fullName>
    </recommendedName>
</protein>
<feature type="region of interest" description="Disordered" evidence="2">
    <location>
        <begin position="100"/>
        <end position="137"/>
    </location>
</feature>
<keyword evidence="1" id="KW-0238">DNA-binding</keyword>
<dbReference type="InterPro" id="IPR036910">
    <property type="entry name" value="HMG_box_dom_sf"/>
</dbReference>
<dbReference type="SMART" id="SM00398">
    <property type="entry name" value="HMG"/>
    <property type="match status" value="2"/>
</dbReference>
<dbReference type="AlphaFoldDB" id="A0A6C0CXU1"/>
<dbReference type="InterPro" id="IPR050342">
    <property type="entry name" value="HMGB"/>
</dbReference>
<evidence type="ECO:0000259" key="3">
    <source>
        <dbReference type="PROSITE" id="PS50118"/>
    </source>
</evidence>
<feature type="compositionally biased region" description="Basic and acidic residues" evidence="2">
    <location>
        <begin position="189"/>
        <end position="215"/>
    </location>
</feature>
<dbReference type="InterPro" id="IPR009071">
    <property type="entry name" value="HMG_box_dom"/>
</dbReference>
<name>A0A6C0CXU1_9ZZZZ</name>
<dbReference type="PRINTS" id="PR00886">
    <property type="entry name" value="HIGHMOBLTY12"/>
</dbReference>
<feature type="region of interest" description="Disordered" evidence="2">
    <location>
        <begin position="189"/>
        <end position="250"/>
    </location>
</feature>
<feature type="domain" description="HMG box" evidence="3">
    <location>
        <begin position="135"/>
        <end position="204"/>
    </location>
</feature>
<dbReference type="EMBL" id="MN739514">
    <property type="protein sequence ID" value="QHT09656.1"/>
    <property type="molecule type" value="Genomic_DNA"/>
</dbReference>
<organism evidence="4">
    <name type="scientific">viral metagenome</name>
    <dbReference type="NCBI Taxonomy" id="1070528"/>
    <lineage>
        <taxon>unclassified sequences</taxon>
        <taxon>metagenomes</taxon>
        <taxon>organismal metagenomes</taxon>
    </lineage>
</organism>
<dbReference type="GO" id="GO:0003677">
    <property type="term" value="F:DNA binding"/>
    <property type="evidence" value="ECO:0007669"/>
    <property type="project" value="UniProtKB-KW"/>
</dbReference>
<evidence type="ECO:0000256" key="1">
    <source>
        <dbReference type="ARBA" id="ARBA00023125"/>
    </source>
</evidence>
<feature type="compositionally biased region" description="Basic and acidic residues" evidence="2">
    <location>
        <begin position="100"/>
        <end position="116"/>
    </location>
</feature>
<evidence type="ECO:0000313" key="4">
    <source>
        <dbReference type="EMBL" id="QHT09656.1"/>
    </source>
</evidence>
<dbReference type="PANTHER" id="PTHR48112">
    <property type="entry name" value="HIGH MOBILITY GROUP PROTEIN DSP1"/>
    <property type="match status" value="1"/>
</dbReference>
<dbReference type="Gene3D" id="1.10.30.10">
    <property type="entry name" value="High mobility group box domain"/>
    <property type="match status" value="2"/>
</dbReference>
<feature type="domain" description="HMG box" evidence="3">
    <location>
        <begin position="48"/>
        <end position="119"/>
    </location>
</feature>
<dbReference type="SUPFAM" id="SSF47095">
    <property type="entry name" value="HMG-box"/>
    <property type="match status" value="2"/>
</dbReference>
<sequence length="250" mass="28852">MTKINKYVCEFLEENSELLAKWNSKDNQKKFNNVVKGKETKKKNENAPKSCKSAYIFFCNENREKIKNSDPSISSKNVMTELGSLWNKLKDTNQKEVDRFTKLAEQDKQRYKKEMDSYVPEDSEQNSNKSKKDGPKRSKSAYMFFCEDERSKVTQANPSFSAKEVVSELGKRWNNVKGTNLVEKYDKLALADKERYNSEKGVTKSDKLEIVEEVSKPVNPIKNEKSKKSEKNETPKTPASAKSEKTKKNK</sequence>
<accession>A0A6C0CXU1</accession>
<reference evidence="4" key="1">
    <citation type="journal article" date="2020" name="Nature">
        <title>Giant virus diversity and host interactions through global metagenomics.</title>
        <authorList>
            <person name="Schulz F."/>
            <person name="Roux S."/>
            <person name="Paez-Espino D."/>
            <person name="Jungbluth S."/>
            <person name="Walsh D.A."/>
            <person name="Denef V.J."/>
            <person name="McMahon K.D."/>
            <person name="Konstantinidis K.T."/>
            <person name="Eloe-Fadrosh E.A."/>
            <person name="Kyrpides N.C."/>
            <person name="Woyke T."/>
        </authorList>
    </citation>
    <scope>NUCLEOTIDE SEQUENCE</scope>
    <source>
        <strain evidence="4">GVMAG-M-3300023174-102</strain>
    </source>
</reference>
<dbReference type="PROSITE" id="PS50118">
    <property type="entry name" value="HMG_BOX_2"/>
    <property type="match status" value="2"/>
</dbReference>
<proteinExistence type="predicted"/>